<keyword evidence="3" id="KW-0210">Decarboxylase</keyword>
<dbReference type="PANTHER" id="PTHR45677:SF8">
    <property type="entry name" value="CYSTEINE SULFINIC ACID DECARBOXYLASE"/>
    <property type="match status" value="1"/>
</dbReference>
<keyword evidence="4 6" id="KW-0663">Pyridoxal phosphate</keyword>
<evidence type="ECO:0000256" key="3">
    <source>
        <dbReference type="ARBA" id="ARBA00022793"/>
    </source>
</evidence>
<keyword evidence="10" id="KW-1185">Reference proteome</keyword>
<evidence type="ECO:0000256" key="2">
    <source>
        <dbReference type="ARBA" id="ARBA00009533"/>
    </source>
</evidence>
<dbReference type="PANTHER" id="PTHR45677">
    <property type="entry name" value="GLUTAMATE DECARBOXYLASE-RELATED"/>
    <property type="match status" value="1"/>
</dbReference>
<dbReference type="EMBL" id="WLZY01000013">
    <property type="protein sequence ID" value="NDL60622.1"/>
    <property type="molecule type" value="Genomic_DNA"/>
</dbReference>
<dbReference type="InterPro" id="IPR002129">
    <property type="entry name" value="PyrdxlP-dep_de-COase"/>
</dbReference>
<dbReference type="GO" id="GO:0008483">
    <property type="term" value="F:transaminase activity"/>
    <property type="evidence" value="ECO:0007669"/>
    <property type="project" value="UniProtKB-KW"/>
</dbReference>
<dbReference type="Pfam" id="PF00282">
    <property type="entry name" value="Pyridoxal_deC"/>
    <property type="match status" value="1"/>
</dbReference>
<dbReference type="Proteomes" id="UP000460435">
    <property type="component" value="Unassembled WGS sequence"/>
</dbReference>
<dbReference type="InterPro" id="IPR015422">
    <property type="entry name" value="PyrdxlP-dep_Trfase_small"/>
</dbReference>
<proteinExistence type="inferred from homology"/>
<dbReference type="InterPro" id="IPR015424">
    <property type="entry name" value="PyrdxlP-dep_Trfase"/>
</dbReference>
<comment type="similarity">
    <text evidence="2 7">Belongs to the group II decarboxylase family.</text>
</comment>
<dbReference type="Gene3D" id="3.90.1150.10">
    <property type="entry name" value="Aspartate Aminotransferase, domain 1"/>
    <property type="match status" value="1"/>
</dbReference>
<sequence length="522" mass="55103">MNSQFFDGTAESVAVLRDAVASVLDMLASNSPHQPFPARTPAELRAAIEAFDPLPARGVPFTDVIKEAGETVVASGARVVDPRCAAHLHAPTLMSSAATELAIGVTNQSMDSFDQAPAATYAEDHLVRTIAGVLGLPEQASGVITSGGTASNLLGLLLARDRAAGGANVTGLPPAAAGWRVLASQAAHTSVRQACAVLGLGRDAVVPVDTDGSGRIRLEALDETLRAAERHGHQPIAIVGTAGTTDTGAIDPLDALAQRAAQCGAWFHVDAAVGAGLALSHRLAPMLRGIEKADSVTADLHKLWWQPIGASMLLVRDAGSTHGLREPADYLNRAEDNDVLNLVDRSLDTSRRFDALKMLVSLRATGRDRLAGFVEHLVDLAAEAGRLIHAHPELELVVPPQSITVLFRCHPAVTTTDDDLDALNTDVQRTLLGEGRAVVGRTRLRGRVALKLTLVNPTATAEDIAELLDLISATGRRRTANCPSPRPRPGPHSSSPPEPDPPSRVDHHQKTPFGPVERSYRP</sequence>
<dbReference type="GO" id="GO:0005737">
    <property type="term" value="C:cytoplasm"/>
    <property type="evidence" value="ECO:0007669"/>
    <property type="project" value="TreeGrafter"/>
</dbReference>
<keyword evidence="9" id="KW-0808">Transferase</keyword>
<comment type="cofactor">
    <cofactor evidence="1 6 7">
        <name>pyridoxal 5'-phosphate</name>
        <dbReference type="ChEBI" id="CHEBI:597326"/>
    </cofactor>
</comment>
<dbReference type="InterPro" id="IPR015421">
    <property type="entry name" value="PyrdxlP-dep_Trfase_major"/>
</dbReference>
<dbReference type="GO" id="GO:0019752">
    <property type="term" value="P:carboxylic acid metabolic process"/>
    <property type="evidence" value="ECO:0007669"/>
    <property type="project" value="InterPro"/>
</dbReference>
<dbReference type="SUPFAM" id="SSF53383">
    <property type="entry name" value="PLP-dependent transferases"/>
    <property type="match status" value="1"/>
</dbReference>
<evidence type="ECO:0000256" key="6">
    <source>
        <dbReference type="PIRSR" id="PIRSR602129-50"/>
    </source>
</evidence>
<dbReference type="AlphaFoldDB" id="A0A7K3MCC7"/>
<dbReference type="GO" id="GO:0004058">
    <property type="term" value="F:aromatic-L-amino-acid decarboxylase activity"/>
    <property type="evidence" value="ECO:0007669"/>
    <property type="project" value="UniProtKB-ARBA"/>
</dbReference>
<evidence type="ECO:0000256" key="7">
    <source>
        <dbReference type="RuleBase" id="RU000382"/>
    </source>
</evidence>
<dbReference type="Gene3D" id="3.40.640.10">
    <property type="entry name" value="Type I PLP-dependent aspartate aminotransferase-like (Major domain)"/>
    <property type="match status" value="1"/>
</dbReference>
<evidence type="ECO:0000313" key="10">
    <source>
        <dbReference type="Proteomes" id="UP000460435"/>
    </source>
</evidence>
<evidence type="ECO:0000256" key="1">
    <source>
        <dbReference type="ARBA" id="ARBA00001933"/>
    </source>
</evidence>
<dbReference type="RefSeq" id="WP_162453336.1">
    <property type="nucleotide sequence ID" value="NZ_WLZY01000013.1"/>
</dbReference>
<comment type="caution">
    <text evidence="9">The sequence shown here is derived from an EMBL/GenBank/DDBJ whole genome shotgun (WGS) entry which is preliminary data.</text>
</comment>
<gene>
    <name evidence="9" type="ORF">F7O44_26430</name>
</gene>
<evidence type="ECO:0000256" key="4">
    <source>
        <dbReference type="ARBA" id="ARBA00022898"/>
    </source>
</evidence>
<organism evidence="9 10">
    <name type="scientific">Phytoactinopolyspora mesophila</name>
    <dbReference type="NCBI Taxonomy" id="2650750"/>
    <lineage>
        <taxon>Bacteria</taxon>
        <taxon>Bacillati</taxon>
        <taxon>Actinomycetota</taxon>
        <taxon>Actinomycetes</taxon>
        <taxon>Jiangellales</taxon>
        <taxon>Jiangellaceae</taxon>
        <taxon>Phytoactinopolyspora</taxon>
    </lineage>
</organism>
<dbReference type="GO" id="GO:0030170">
    <property type="term" value="F:pyridoxal phosphate binding"/>
    <property type="evidence" value="ECO:0007669"/>
    <property type="project" value="InterPro"/>
</dbReference>
<keyword evidence="5 7" id="KW-0456">Lyase</keyword>
<evidence type="ECO:0000256" key="5">
    <source>
        <dbReference type="ARBA" id="ARBA00023239"/>
    </source>
</evidence>
<reference evidence="9 10" key="1">
    <citation type="submission" date="2019-11" db="EMBL/GenBank/DDBJ databases">
        <authorList>
            <person name="Li X.-J."/>
            <person name="Feng X.-M."/>
        </authorList>
    </citation>
    <scope>NUCLEOTIDE SEQUENCE [LARGE SCALE GENOMIC DNA]</scope>
    <source>
        <strain evidence="9 10">XMNu-373</strain>
    </source>
</reference>
<feature type="region of interest" description="Disordered" evidence="8">
    <location>
        <begin position="476"/>
        <end position="522"/>
    </location>
</feature>
<dbReference type="InterPro" id="IPR021115">
    <property type="entry name" value="Pyridoxal-P_BS"/>
</dbReference>
<feature type="compositionally biased region" description="Pro residues" evidence="8">
    <location>
        <begin position="484"/>
        <end position="500"/>
    </location>
</feature>
<keyword evidence="9" id="KW-0032">Aminotransferase</keyword>
<evidence type="ECO:0000313" key="9">
    <source>
        <dbReference type="EMBL" id="NDL60622.1"/>
    </source>
</evidence>
<feature type="modified residue" description="N6-(pyridoxal phosphate)lysine" evidence="6">
    <location>
        <position position="302"/>
    </location>
</feature>
<accession>A0A7K3MCC7</accession>
<dbReference type="PROSITE" id="PS00392">
    <property type="entry name" value="DDC_GAD_HDC_YDC"/>
    <property type="match status" value="1"/>
</dbReference>
<evidence type="ECO:0000256" key="8">
    <source>
        <dbReference type="SAM" id="MobiDB-lite"/>
    </source>
</evidence>
<protein>
    <submittedName>
        <fullName evidence="9">Aminotransferase class V-fold PLP-dependent enzyme</fullName>
    </submittedName>
</protein>
<name>A0A7K3MCC7_9ACTN</name>